<dbReference type="InterPro" id="IPR016035">
    <property type="entry name" value="Acyl_Trfase/lysoPLipase"/>
</dbReference>
<dbReference type="Gene3D" id="3.40.50.720">
    <property type="entry name" value="NAD(P)-binding Rossmann-like Domain"/>
    <property type="match status" value="2"/>
</dbReference>
<dbReference type="Pfam" id="PF21089">
    <property type="entry name" value="PKS_DH_N"/>
    <property type="match status" value="1"/>
</dbReference>
<evidence type="ECO:0000256" key="4">
    <source>
        <dbReference type="ARBA" id="ARBA00023268"/>
    </source>
</evidence>
<dbReference type="PANTHER" id="PTHR43775">
    <property type="entry name" value="FATTY ACID SYNTHASE"/>
    <property type="match status" value="1"/>
</dbReference>
<dbReference type="PANTHER" id="PTHR43775:SF37">
    <property type="entry name" value="SI:DKEY-61P9.11"/>
    <property type="match status" value="1"/>
</dbReference>
<feature type="active site" description="Proton acceptor; for dehydratase activity" evidence="5">
    <location>
        <position position="1143"/>
    </location>
</feature>
<feature type="region of interest" description="C-terminal hotdog fold" evidence="5">
    <location>
        <begin position="1243"/>
        <end position="1399"/>
    </location>
</feature>
<evidence type="ECO:0000313" key="9">
    <source>
        <dbReference type="Proteomes" id="UP000077266"/>
    </source>
</evidence>
<keyword evidence="1" id="KW-0596">Phosphopantetheine</keyword>
<proteinExistence type="predicted"/>
<dbReference type="InterPro" id="IPR001227">
    <property type="entry name" value="Ac_transferase_dom_sf"/>
</dbReference>
<keyword evidence="4" id="KW-0511">Multifunctional enzyme</keyword>
<evidence type="ECO:0000256" key="2">
    <source>
        <dbReference type="ARBA" id="ARBA00022553"/>
    </source>
</evidence>
<dbReference type="InterPro" id="IPR049552">
    <property type="entry name" value="PKS_DH_N"/>
</dbReference>
<keyword evidence="3" id="KW-0808">Transferase</keyword>
<dbReference type="PROSITE" id="PS00012">
    <property type="entry name" value="PHOSPHOPANTETHEINE"/>
    <property type="match status" value="1"/>
</dbReference>
<keyword evidence="2" id="KW-0597">Phosphoprotein</keyword>
<dbReference type="InterPro" id="IPR016039">
    <property type="entry name" value="Thiolase-like"/>
</dbReference>
<dbReference type="Pfam" id="PF16197">
    <property type="entry name" value="KAsynt_C_assoc"/>
    <property type="match status" value="1"/>
</dbReference>
<dbReference type="InterPro" id="IPR036291">
    <property type="entry name" value="NAD(P)-bd_dom_sf"/>
</dbReference>
<dbReference type="InterPro" id="IPR020841">
    <property type="entry name" value="PKS_Beta-ketoAc_synthase_dom"/>
</dbReference>
<dbReference type="CDD" id="cd00833">
    <property type="entry name" value="PKS"/>
    <property type="match status" value="1"/>
</dbReference>
<dbReference type="SMART" id="SM00825">
    <property type="entry name" value="PKS_KS"/>
    <property type="match status" value="1"/>
</dbReference>
<dbReference type="InParanoid" id="A0A165NVM2"/>
<dbReference type="InterPro" id="IPR006162">
    <property type="entry name" value="Ppantetheine_attach_site"/>
</dbReference>
<dbReference type="InterPro" id="IPR013120">
    <property type="entry name" value="FAR_NAD-bd"/>
</dbReference>
<dbReference type="InterPro" id="IPR013968">
    <property type="entry name" value="PKS_KR"/>
</dbReference>
<dbReference type="SMART" id="SM00826">
    <property type="entry name" value="PKS_DH"/>
    <property type="match status" value="1"/>
</dbReference>
<protein>
    <recommendedName>
        <fullName evidence="10">Ketoacyl-synt-domain-containing protein</fullName>
    </recommendedName>
</protein>
<dbReference type="GO" id="GO:0004312">
    <property type="term" value="F:fatty acid synthase activity"/>
    <property type="evidence" value="ECO:0007669"/>
    <property type="project" value="TreeGrafter"/>
</dbReference>
<dbReference type="Pfam" id="PF02801">
    <property type="entry name" value="Ketoacyl-synt_C"/>
    <property type="match status" value="1"/>
</dbReference>
<dbReference type="InterPro" id="IPR014043">
    <property type="entry name" value="Acyl_transferase_dom"/>
</dbReference>
<dbReference type="SMART" id="SM00822">
    <property type="entry name" value="PKS_KR"/>
    <property type="match status" value="1"/>
</dbReference>
<dbReference type="Gene3D" id="3.10.129.110">
    <property type="entry name" value="Polyketide synthase dehydratase"/>
    <property type="match status" value="1"/>
</dbReference>
<dbReference type="SUPFAM" id="SSF52151">
    <property type="entry name" value="FabD/lysophospholipase-like"/>
    <property type="match status" value="1"/>
</dbReference>
<dbReference type="SUPFAM" id="SSF55048">
    <property type="entry name" value="Probable ACP-binding domain of malonyl-CoA ACP transacylase"/>
    <property type="match status" value="1"/>
</dbReference>
<dbReference type="SMART" id="SM00827">
    <property type="entry name" value="PKS_AT"/>
    <property type="match status" value="1"/>
</dbReference>
<dbReference type="PROSITE" id="PS52004">
    <property type="entry name" value="KS3_2"/>
    <property type="match status" value="1"/>
</dbReference>
<dbReference type="InterPro" id="IPR014030">
    <property type="entry name" value="Ketoacyl_synth_N"/>
</dbReference>
<dbReference type="Gene3D" id="3.40.366.10">
    <property type="entry name" value="Malonyl-Coenzyme A Acyl Carrier Protein, domain 2"/>
    <property type="match status" value="1"/>
</dbReference>
<dbReference type="InterPro" id="IPR049551">
    <property type="entry name" value="PKS_DH_C"/>
</dbReference>
<dbReference type="Gene3D" id="1.10.1200.10">
    <property type="entry name" value="ACP-like"/>
    <property type="match status" value="1"/>
</dbReference>
<accession>A0A165NVM2</accession>
<dbReference type="GO" id="GO:0006633">
    <property type="term" value="P:fatty acid biosynthetic process"/>
    <property type="evidence" value="ECO:0007669"/>
    <property type="project" value="TreeGrafter"/>
</dbReference>
<dbReference type="Pfam" id="PF08659">
    <property type="entry name" value="KR"/>
    <property type="match status" value="1"/>
</dbReference>
<evidence type="ECO:0000256" key="1">
    <source>
        <dbReference type="ARBA" id="ARBA00022450"/>
    </source>
</evidence>
<reference evidence="8 9" key="1">
    <citation type="journal article" date="2016" name="Mol. Biol. Evol.">
        <title>Comparative Genomics of Early-Diverging Mushroom-Forming Fungi Provides Insights into the Origins of Lignocellulose Decay Capabilities.</title>
        <authorList>
            <person name="Nagy L.G."/>
            <person name="Riley R."/>
            <person name="Tritt A."/>
            <person name="Adam C."/>
            <person name="Daum C."/>
            <person name="Floudas D."/>
            <person name="Sun H."/>
            <person name="Yadav J.S."/>
            <person name="Pangilinan J."/>
            <person name="Larsson K.H."/>
            <person name="Matsuura K."/>
            <person name="Barry K."/>
            <person name="Labutti K."/>
            <person name="Kuo R."/>
            <person name="Ohm R.A."/>
            <person name="Bhattacharya S.S."/>
            <person name="Shirouzu T."/>
            <person name="Yoshinaga Y."/>
            <person name="Martin F.M."/>
            <person name="Grigoriev I.V."/>
            <person name="Hibbett D.S."/>
        </authorList>
    </citation>
    <scope>NUCLEOTIDE SEQUENCE [LARGE SCALE GENOMIC DNA]</scope>
    <source>
        <strain evidence="8 9">HHB12029</strain>
    </source>
</reference>
<dbReference type="SUPFAM" id="SSF51735">
    <property type="entry name" value="NAD(P)-binding Rossmann-fold domains"/>
    <property type="match status" value="2"/>
</dbReference>
<feature type="active site" description="Proton donor; for dehydratase activity" evidence="5">
    <location>
        <position position="1310"/>
    </location>
</feature>
<dbReference type="Proteomes" id="UP000077266">
    <property type="component" value="Unassembled WGS sequence"/>
</dbReference>
<dbReference type="InterPro" id="IPR020807">
    <property type="entry name" value="PKS_DH"/>
</dbReference>
<dbReference type="EMBL" id="KV425895">
    <property type="protein sequence ID" value="KZW01287.1"/>
    <property type="molecule type" value="Genomic_DNA"/>
</dbReference>
<gene>
    <name evidence="8" type="ORF">EXIGLDRAFT_830237</name>
</gene>
<dbReference type="Pfam" id="PF14765">
    <property type="entry name" value="PS-DH"/>
    <property type="match status" value="1"/>
</dbReference>
<dbReference type="Gene3D" id="3.40.47.10">
    <property type="match status" value="1"/>
</dbReference>
<dbReference type="GO" id="GO:0044550">
    <property type="term" value="P:secondary metabolite biosynthetic process"/>
    <property type="evidence" value="ECO:0007669"/>
    <property type="project" value="UniProtKB-ARBA"/>
</dbReference>
<evidence type="ECO:0000256" key="5">
    <source>
        <dbReference type="PROSITE-ProRule" id="PRU01363"/>
    </source>
</evidence>
<dbReference type="Pfam" id="PF00109">
    <property type="entry name" value="ketoacyl-synt"/>
    <property type="match status" value="1"/>
</dbReference>
<evidence type="ECO:0008006" key="10">
    <source>
        <dbReference type="Google" id="ProtNLM"/>
    </source>
</evidence>
<feature type="domain" description="Ketosynthase family 3 (KS3)" evidence="6">
    <location>
        <begin position="227"/>
        <end position="647"/>
    </location>
</feature>
<dbReference type="PROSITE" id="PS52019">
    <property type="entry name" value="PKS_MFAS_DH"/>
    <property type="match status" value="1"/>
</dbReference>
<dbReference type="InterPro" id="IPR032821">
    <property type="entry name" value="PKS_assoc"/>
</dbReference>
<dbReference type="InterPro" id="IPR042104">
    <property type="entry name" value="PKS_dehydratase_sf"/>
</dbReference>
<dbReference type="OrthoDB" id="329835at2759"/>
<dbReference type="InterPro" id="IPR016036">
    <property type="entry name" value="Malonyl_transacylase_ACP-bd"/>
</dbReference>
<sequence>MFQRAPSTTSTRQVHGTDIAALKARAESGVAADRLEYALRMFVGCGVPKDRKNEFFRWLVLAHGDPEGPGAPSRVPRSIRGRAFSLMANAELEQAFRDPESLNISALLRAADHADNAAALGFVSSVVLFVAKRVDAIGARSRETWACESYDYPYEPQFSELESMWEAWDRRTEEMAREKAKLEKKVAKAPSAYRCATPGCGIVATKKAALSRCSRCTSDEKAHYCSKECQVQVGIAARLPSGAHSSSDFDYQSFNEFLLAKGESYERIPADRLNIDALQGRALGQILPQNGSFLKNLDKFDHVEFGITAKDARVMSVGTRVLVELAFLALVDSGINYRGANIGCYMSAVAHDMYMLSGQDELEAKGSFAHVPAMVANRISYHMDLRGPSLPLDTACSSSLTATHLAMQAISMGECESAVVGGSQINLRAVDWVNYSIGGILSADGKCKPFDAHADGFSRGEGAVVIVLKRLDAAMRDGDKIYGTILGTAINSNGGRQPAYAPDAVAQEKAMYEAFRRAGRQPSEVDFIELHATGTARGDPTEANWVGRAFQRDTELLIGSVKGNVGHLEITAFLASLCKVCSMMQTGEIPPTVNMSHLNPAIRWDEYRMRVALTTERLPCRSQDGKSLISMTSSGIGGSNGHCIVESPPKMDTEGSSPFWTNAPSHYLVIAGALSPRSLPQIIDTVNAEMKGNLLADVCLTFNRRARSMPWRSFTVAGGERSVTFSTPRLSTSLKTPNIFVFSGRGPQHLLMGKDLFHHCIPFRDTVMELDSIFLRSTGKSLRCDYGLFDGKVGTEALGDIWPIAVTLPALTVFQLALFDALTALGVKPDAVVGHSAGEVATIYASGAGSKALALEVAIARGRAMSILERHAGTMAAVNCSALAAHDIIREVLLDLGDGSLEIACYNADEAVTLSGSVENVELAVAKAKARGLFAIRLRTRVPVYCSMMELCEDQYRLALRDVFSRYPLSPCVLPVYSAATGLKLDGRLDEEYFWINTRGPVLFTDAIRSAVEGVGSSSFVEISPHPVLASYLQALLPDSAVIVCPARRPNRKLNESAVEVSSFLAAVGSLAAVGCSEIDFKAMAGPRSRVLQSPPNYPLAPKAVPYRISSYDTTRYLQPRLGPLNYKNMRINALTHPSLADHVIKDEPIMPAAGYIEMALEFGARTLWNVEFRSIIPLSADRFRAVEISSEGSLWLVKTPSSHAVSDLGLKFDKVNARGFMSKAVEGHNPSVLDLAGIAARCQPLPMRSFYAELQRFGLQYGPHYRRIESMAVAHDDQLGTTQALVGIRAYTADLDGDPPFVLHPAILDAAFHAMAHPSVTGVHDPTLYMLPARIQSIVTHDALYDPKKPVALIAHIISREWTPDSVTWDCVLADTIGTPVCTIRGLEFATHGQSFALSVLRRYGLSMTSLGAIVQPDVVVSAHPPTPSSSLCYTFMPLAEHLPNHYLIAFLHGEEMQLQRDIATLDEAHDLTLWFSASDGLNNDAAVGFTRSFRREYPSWNVYCVSFPDPVSLTAVREATIHLAELPNLENEMSIDERGDIRVPRLTEIAQPQRNAPFDPQQPWELYGTVVSRVRTHLPRDGEVIVEIELLSDSSDAVRAFVGSRQVDGAHVVGLILPNPRNILCVPNSSLCCVPDVAFAHIARLPILAMAICGLALGQRLLDASDVQGTSIIVFPSDTQAGQDIVRVLTFAGAHVTSIPSTQSDYDVSIAHTGSAHVVLCGYTDAAKLAIARELLVDSGTLFSWNHSADGIPGILKHRPWAIASALSTMLPLVINHIAALPLLPYEPPVEILRRVSPAATAGHVREELFDPHRAYVLIGGIGSLGAQIALWMYKHGTRNLVLTSRSGIQSLIKRNDTSALRALAYLKAQKDLSISLHAVDATDDVETKRLLGHITVPIAGCMLVSALFVDNAFRRHTAESYAAAFAPKITAFRILENLLDIRSLDWFLAVSSFMAFLGNPGQTSYASANAILNGLLQPYPNACAIAAPLIVDSALAIAGATHMKHIMTWEFCAVVEDCILLLREGPIGIYVPDLAWDMLAKANGVAPYFQHLLKETETLQENEGPTTSIDDVIRAVLDVSASDFAAEVPLTSYGLDSLSAARLAQELKSFMKVTQMQLLSGISTNDLRERIEKSKSDDSGSAVQGNGVALSSLETSASRDEDEMLRLVQDLAQGLQRNPVSPSESELELAGGVILITGTTGTLGAAILARLASHPDISKIYALNRGDAEGLEERQQRAFVLRGLTVDLEAKLKIVHVSAILHQPDLGVAPSLMKEMQSSVTTIIHNAWPVNFNIPLSAFRQPLEGTRNLLRFALGSPRRTLPRFVFISTTATIYNAKLEAPALEVPSTSPGDAMDGGYSKSKWVAEALIARVSDQVADLNSTVVRVGVVSGAPNGAWDPSHWVPAMLAASKAMGSVPNADTVVSWIPLASAAAAITDAVLSSDTHRILHLVHPHSVHWSTLMKLVATEVGANCTIEGFDQWVERLEAASAKMVDAALRLLDFFHVMRDRLRLAGKADSDAYDGFMFPRLDMRRMIEMAPSLQTLPPLGAEDVRSWLAFSAASSSES</sequence>
<dbReference type="STRING" id="1314781.A0A165NVM2"/>
<feature type="domain" description="PKS/mFAS DH" evidence="7">
    <location>
        <begin position="1102"/>
        <end position="1399"/>
    </location>
</feature>
<dbReference type="SUPFAM" id="SSF53901">
    <property type="entry name" value="Thiolase-like"/>
    <property type="match status" value="1"/>
</dbReference>
<dbReference type="InterPro" id="IPR036736">
    <property type="entry name" value="ACP-like_sf"/>
</dbReference>
<dbReference type="Pfam" id="PF07993">
    <property type="entry name" value="NAD_binding_4"/>
    <property type="match status" value="1"/>
</dbReference>
<evidence type="ECO:0000313" key="8">
    <source>
        <dbReference type="EMBL" id="KZW01287.1"/>
    </source>
</evidence>
<keyword evidence="9" id="KW-1185">Reference proteome</keyword>
<organism evidence="8 9">
    <name type="scientific">Exidia glandulosa HHB12029</name>
    <dbReference type="NCBI Taxonomy" id="1314781"/>
    <lineage>
        <taxon>Eukaryota</taxon>
        <taxon>Fungi</taxon>
        <taxon>Dikarya</taxon>
        <taxon>Basidiomycota</taxon>
        <taxon>Agaricomycotina</taxon>
        <taxon>Agaricomycetes</taxon>
        <taxon>Auriculariales</taxon>
        <taxon>Exidiaceae</taxon>
        <taxon>Exidia</taxon>
    </lineage>
</organism>
<dbReference type="Pfam" id="PF00550">
    <property type="entry name" value="PP-binding"/>
    <property type="match status" value="1"/>
</dbReference>
<feature type="region of interest" description="N-terminal hotdog fold" evidence="5">
    <location>
        <begin position="1102"/>
        <end position="1229"/>
    </location>
</feature>
<name>A0A165NVM2_EXIGL</name>
<dbReference type="InterPro" id="IPR009081">
    <property type="entry name" value="PP-bd_ACP"/>
</dbReference>
<dbReference type="InterPro" id="IPR050091">
    <property type="entry name" value="PKS_NRPS_Biosynth_Enz"/>
</dbReference>
<dbReference type="InterPro" id="IPR014031">
    <property type="entry name" value="Ketoacyl_synth_C"/>
</dbReference>
<evidence type="ECO:0000256" key="3">
    <source>
        <dbReference type="ARBA" id="ARBA00022679"/>
    </source>
</evidence>
<evidence type="ECO:0000259" key="7">
    <source>
        <dbReference type="PROSITE" id="PS52019"/>
    </source>
</evidence>
<dbReference type="Pfam" id="PF00698">
    <property type="entry name" value="Acyl_transf_1"/>
    <property type="match status" value="1"/>
</dbReference>
<evidence type="ECO:0000259" key="6">
    <source>
        <dbReference type="PROSITE" id="PS52004"/>
    </source>
</evidence>
<dbReference type="InterPro" id="IPR049900">
    <property type="entry name" value="PKS_mFAS_DH"/>
</dbReference>
<dbReference type="InterPro" id="IPR057326">
    <property type="entry name" value="KR_dom"/>
</dbReference>